<protein>
    <recommendedName>
        <fullName evidence="3">DUF721 domain-containing protein</fullName>
    </recommendedName>
</protein>
<name>A0A7Y9QV39_9BURK</name>
<organism evidence="1 2">
    <name type="scientific">Sphaerotilus montanus</name>
    <dbReference type="NCBI Taxonomy" id="522889"/>
    <lineage>
        <taxon>Bacteria</taxon>
        <taxon>Pseudomonadati</taxon>
        <taxon>Pseudomonadota</taxon>
        <taxon>Betaproteobacteria</taxon>
        <taxon>Burkholderiales</taxon>
        <taxon>Sphaerotilaceae</taxon>
        <taxon>Sphaerotilus</taxon>
    </lineage>
</organism>
<sequence>MGDQNIHRRFIPLLKPAATAVPDAVPLGQVLDRCEPLLRLQQRLAAANAHMDAVRPFLPPVLSKHVRSGPTDAEGWTLLAANPAVAAKLRQLLPRLEAALRQKGCATSRIRIRVQATSIT</sequence>
<keyword evidence="2" id="KW-1185">Reference proteome</keyword>
<accession>A0A7Y9QV39</accession>
<dbReference type="RefSeq" id="WP_179632910.1">
    <property type="nucleotide sequence ID" value="NZ_JACCPZ010000013.1"/>
</dbReference>
<comment type="caution">
    <text evidence="1">The sequence shown here is derived from an EMBL/GenBank/DDBJ whole genome shotgun (WGS) entry which is preliminary data.</text>
</comment>
<evidence type="ECO:0000313" key="1">
    <source>
        <dbReference type="EMBL" id="NYG31968.1"/>
    </source>
</evidence>
<reference evidence="1 2" key="1">
    <citation type="submission" date="2020-07" db="EMBL/GenBank/DDBJ databases">
        <title>Genomic Encyclopedia of Archaeal and Bacterial Type Strains, Phase II (KMG-II): from individual species to whole genera.</title>
        <authorList>
            <person name="Goeker M."/>
        </authorList>
    </citation>
    <scope>NUCLEOTIDE SEQUENCE [LARGE SCALE GENOMIC DNA]</scope>
    <source>
        <strain evidence="1 2">DSM 21226</strain>
    </source>
</reference>
<dbReference type="AlphaFoldDB" id="A0A7Y9QV39"/>
<evidence type="ECO:0000313" key="2">
    <source>
        <dbReference type="Proteomes" id="UP000518288"/>
    </source>
</evidence>
<dbReference type="Proteomes" id="UP000518288">
    <property type="component" value="Unassembled WGS sequence"/>
</dbReference>
<gene>
    <name evidence="1" type="ORF">BDD16_000954</name>
</gene>
<evidence type="ECO:0008006" key="3">
    <source>
        <dbReference type="Google" id="ProtNLM"/>
    </source>
</evidence>
<proteinExistence type="predicted"/>
<dbReference type="EMBL" id="JACCFH010000001">
    <property type="protein sequence ID" value="NYG31968.1"/>
    <property type="molecule type" value="Genomic_DNA"/>
</dbReference>